<evidence type="ECO:0000313" key="12">
    <source>
        <dbReference type="Proteomes" id="UP001651158"/>
    </source>
</evidence>
<feature type="transmembrane region" description="Helical" evidence="9">
    <location>
        <begin position="99"/>
        <end position="118"/>
    </location>
</feature>
<dbReference type="InterPro" id="IPR052221">
    <property type="entry name" value="SLC35F_Transporter"/>
</dbReference>
<evidence type="ECO:0000256" key="3">
    <source>
        <dbReference type="ARBA" id="ARBA00022448"/>
    </source>
</evidence>
<protein>
    <submittedName>
        <fullName evidence="11">Solute carrier family 35 member F1</fullName>
    </submittedName>
</protein>
<feature type="transmembrane region" description="Helical" evidence="9">
    <location>
        <begin position="62"/>
        <end position="87"/>
    </location>
</feature>
<dbReference type="PANTHER" id="PTHR14233:SF4">
    <property type="entry name" value="SOLUTE CARRIER FAMILY 35 MEMBER F2"/>
    <property type="match status" value="1"/>
</dbReference>
<evidence type="ECO:0000256" key="7">
    <source>
        <dbReference type="ARBA" id="ARBA00037727"/>
    </source>
</evidence>
<dbReference type="PROSITE" id="PS51225">
    <property type="entry name" value="MARVEL"/>
    <property type="match status" value="1"/>
</dbReference>
<organism evidence="11 12">
    <name type="scientific">Taenia crassiceps</name>
    <dbReference type="NCBI Taxonomy" id="6207"/>
    <lineage>
        <taxon>Eukaryota</taxon>
        <taxon>Metazoa</taxon>
        <taxon>Spiralia</taxon>
        <taxon>Lophotrochozoa</taxon>
        <taxon>Platyhelminthes</taxon>
        <taxon>Cestoda</taxon>
        <taxon>Eucestoda</taxon>
        <taxon>Cyclophyllidea</taxon>
        <taxon>Taeniidae</taxon>
        <taxon>Taenia</taxon>
    </lineage>
</organism>
<dbReference type="InterPro" id="IPR009262">
    <property type="entry name" value="SLC35_F1/F2/F6"/>
</dbReference>
<evidence type="ECO:0000313" key="11">
    <source>
        <dbReference type="EMBL" id="KAL5106364.1"/>
    </source>
</evidence>
<keyword evidence="5 9" id="KW-1133">Transmembrane helix</keyword>
<name>A0ABR4Q9M3_9CEST</name>
<comment type="similarity">
    <text evidence="2">Belongs to the SLC35F solute transporter family.</text>
</comment>
<evidence type="ECO:0000256" key="8">
    <source>
        <dbReference type="PROSITE-ProRule" id="PRU00581"/>
    </source>
</evidence>
<dbReference type="Proteomes" id="UP001651158">
    <property type="component" value="Unassembled WGS sequence"/>
</dbReference>
<keyword evidence="3" id="KW-0813">Transport</keyword>
<keyword evidence="6 8" id="KW-0472">Membrane</keyword>
<feature type="transmembrane region" description="Helical" evidence="9">
    <location>
        <begin position="498"/>
        <end position="521"/>
    </location>
</feature>
<gene>
    <name evidence="11" type="ORF">TcWFU_008113</name>
</gene>
<dbReference type="PANTHER" id="PTHR14233">
    <property type="entry name" value="DUF914-RELATED"/>
    <property type="match status" value="1"/>
</dbReference>
<feature type="transmembrane region" description="Helical" evidence="9">
    <location>
        <begin position="368"/>
        <end position="385"/>
    </location>
</feature>
<evidence type="ECO:0000256" key="1">
    <source>
        <dbReference type="ARBA" id="ARBA00004141"/>
    </source>
</evidence>
<dbReference type="SUPFAM" id="SSF103481">
    <property type="entry name" value="Multidrug resistance efflux transporter EmrE"/>
    <property type="match status" value="1"/>
</dbReference>
<evidence type="ECO:0000256" key="5">
    <source>
        <dbReference type="ARBA" id="ARBA00022989"/>
    </source>
</evidence>
<feature type="transmembrane region" description="Helical" evidence="9">
    <location>
        <begin position="457"/>
        <end position="478"/>
    </location>
</feature>
<dbReference type="InterPro" id="IPR008253">
    <property type="entry name" value="Marvel"/>
</dbReference>
<evidence type="ECO:0000256" key="9">
    <source>
        <dbReference type="SAM" id="Phobius"/>
    </source>
</evidence>
<evidence type="ECO:0000256" key="6">
    <source>
        <dbReference type="ARBA" id="ARBA00023136"/>
    </source>
</evidence>
<comment type="function">
    <text evidence="7">Putative solute transporter.</text>
</comment>
<evidence type="ECO:0000259" key="10">
    <source>
        <dbReference type="PROSITE" id="PS51225"/>
    </source>
</evidence>
<accession>A0ABR4Q9M3</accession>
<dbReference type="InterPro" id="IPR037185">
    <property type="entry name" value="EmrE-like"/>
</dbReference>
<comment type="caution">
    <text evidence="11">The sequence shown here is derived from an EMBL/GenBank/DDBJ whole genome shotgun (WGS) entry which is preliminary data.</text>
</comment>
<proteinExistence type="inferred from homology"/>
<feature type="transmembrane region" description="Helical" evidence="9">
    <location>
        <begin position="309"/>
        <end position="334"/>
    </location>
</feature>
<keyword evidence="4 8" id="KW-0812">Transmembrane</keyword>
<feature type="transmembrane region" description="Helical" evidence="9">
    <location>
        <begin position="422"/>
        <end position="445"/>
    </location>
</feature>
<evidence type="ECO:0000256" key="2">
    <source>
        <dbReference type="ARBA" id="ARBA00007863"/>
    </source>
</evidence>
<feature type="transmembrane region" description="Helical" evidence="9">
    <location>
        <begin position="269"/>
        <end position="289"/>
    </location>
</feature>
<evidence type="ECO:0000256" key="4">
    <source>
        <dbReference type="ARBA" id="ARBA00022692"/>
    </source>
</evidence>
<dbReference type="Pfam" id="PF06027">
    <property type="entry name" value="SLC35F"/>
    <property type="match status" value="1"/>
</dbReference>
<comment type="subcellular location">
    <subcellularLocation>
        <location evidence="1">Membrane</location>
        <topology evidence="1">Multi-pass membrane protein</topology>
    </subcellularLocation>
</comment>
<reference evidence="11 12" key="1">
    <citation type="journal article" date="2022" name="Front. Cell. Infect. Microbiol.">
        <title>The Genomes of Two Strains of Taenia crassiceps the Animal Model for the Study of Human Cysticercosis.</title>
        <authorList>
            <person name="Bobes R.J."/>
            <person name="Estrada K."/>
            <person name="Rios-Valencia D.G."/>
            <person name="Calderon-Gallegos A."/>
            <person name="de la Torre P."/>
            <person name="Carrero J.C."/>
            <person name="Sanchez-Flores A."/>
            <person name="Laclette J.P."/>
        </authorList>
    </citation>
    <scope>NUCLEOTIDE SEQUENCE [LARGE SCALE GENOMIC DNA]</scope>
    <source>
        <strain evidence="11">WFUcys</strain>
    </source>
</reference>
<feature type="domain" description="MARVEL" evidence="10">
    <location>
        <begin position="369"/>
        <end position="525"/>
    </location>
</feature>
<feature type="transmembrane region" description="Helical" evidence="9">
    <location>
        <begin position="192"/>
        <end position="213"/>
    </location>
</feature>
<keyword evidence="12" id="KW-1185">Reference proteome</keyword>
<dbReference type="EMBL" id="JAKROA010000006">
    <property type="protein sequence ID" value="KAL5106364.1"/>
    <property type="molecule type" value="Genomic_DNA"/>
</dbReference>
<feature type="transmembrane region" description="Helical" evidence="9">
    <location>
        <begin position="340"/>
        <end position="361"/>
    </location>
</feature>
<sequence>MFSGVLKKTSQVDQLPTDGEVSLRRTASQGGDIDSLSSYSDGSISISTPTVRSRILHHSERLLLPLALGQFLSALIAATGIASNYLVHFGVSLPLAQNLPHYFLLAIAYGIFSWRRLLSDPIESTLSRSQNFWYFLRSRGWQYFVAGTIDMHANWAIVSAYSYTNLTSVQLLDCLTIPTAMILSRFCLKTRYTCVHTIGVITCLIGAGAMVGADYLAAKAVDTGIDTITTDDTLQTSSVILGDFLVIAGAVGYGASNVYQEYLVRKFGVIDYLSFSALAGILWTAIYCISLEYKKIDSELNHLSANPNLAASLGCLVGYAAAMFLLYTVLPFALSKTNSVLVNLSLLTADLYALLIGIYLFGNSFHPLYLASFGAIMLGLCLFASKDPILRSTAEVPPTCIDRDGYFAGRCMFYSGGSACSFALAVTSLGLIFCLIYMTIDVGFLSLPQKYRRHITIFELGFSGFWTFVFFVLFSYMADHWRISDAAKEDLSLISLNNVRASIAFAFFSIFSWGGMTYAAYKRYISIQNYNQYADDVAETSHDPHGGEAVSGYIDYFNRPPGVQAGFDASATMDDEHRAGDTELLTS</sequence>